<evidence type="ECO:0000256" key="3">
    <source>
        <dbReference type="ARBA" id="ARBA00023136"/>
    </source>
</evidence>
<gene>
    <name evidence="8" type="primary">pbp</name>
    <name evidence="8" type="ORF">BHLFYP23_00500</name>
</gene>
<dbReference type="InterPro" id="IPR007887">
    <property type="entry name" value="MecA_N"/>
</dbReference>
<dbReference type="GO" id="GO:0071555">
    <property type="term" value="P:cell wall organization"/>
    <property type="evidence" value="ECO:0007669"/>
    <property type="project" value="TreeGrafter"/>
</dbReference>
<sequence length="681" mass="76161">MKKKKRRQKKFKYAIISLSILVIFAVVGIFAFRVMTKEKPEDLLKEYMAHIEKKEYEEMYSMIDTKSVKEEKFLERNSKIYEGMEVENLKITEIQVGKKEGKEVPVSYHTAFDTLAGVVEFDNKAVFVDTKEGYKLRWKDSLIIPNLTRTDKIQVETIPAQRGQILDRNGRMLAGKGLATSVGIVPGKLENKEEAFQKLGEILQIQPEGIQSKLEAEWVKEDSFVPVATISGEQETEDKLLEISGVMLSDVEVRSYPLKEAASHLIGYVQAVTAEDLEAHKGEGYHANSVIGRSGMEGLFEKRLKGQDGCKISIFSEDGTEKEVVASKIKEDGENILLTIDAELQKSLYEQFREDRGCSVAIHPYTGEVLALVSTPSFDNNEFITGMSSERWTSLNEDANLPLYNRFRQIWCPGSSLKPIVAGIGLKTGAFTPEEDFGNEGLSWQQSSSWGDYKVTTLHVYEPVILKNALICSDNIYFAKAALKIGQENFMKGLEGLGFKQELPFEIQMSPSQYANNGQIETEIQLADSGYGQGQILVNPLHLASMYTAFLNDGNMLKPSLEYQEEKQGEAWLEGVFSPEHVKAIMEGLIGVVNDPNGTGYALRRDDILLAGKTGTAEIKDSQEDTEGTEIGWFCSFTAEKEAEKPIMLISMVENVKDLGGSGYVVGKDKAVLEQYFEREE</sequence>
<dbReference type="Gene3D" id="3.40.710.10">
    <property type="entry name" value="DD-peptidase/beta-lactamase superfamily"/>
    <property type="match status" value="1"/>
</dbReference>
<feature type="domain" description="NTF2-like N-terminal transpeptidase" evidence="7">
    <location>
        <begin position="40"/>
        <end position="150"/>
    </location>
</feature>
<feature type="domain" description="Penicillin-binding protein dimerisation" evidence="6">
    <location>
        <begin position="157"/>
        <end position="322"/>
    </location>
</feature>
<comment type="subcellular location">
    <subcellularLocation>
        <location evidence="1">Membrane</location>
    </subcellularLocation>
</comment>
<proteinExistence type="inferred from homology"/>
<evidence type="ECO:0000313" key="8">
    <source>
        <dbReference type="EMBL" id="VYT18323.1"/>
    </source>
</evidence>
<dbReference type="GO" id="GO:0071972">
    <property type="term" value="F:peptidoglycan L,D-transpeptidase activity"/>
    <property type="evidence" value="ECO:0007669"/>
    <property type="project" value="TreeGrafter"/>
</dbReference>
<keyword evidence="3 4" id="KW-0472">Membrane</keyword>
<dbReference type="GO" id="GO:0005886">
    <property type="term" value="C:plasma membrane"/>
    <property type="evidence" value="ECO:0007669"/>
    <property type="project" value="TreeGrafter"/>
</dbReference>
<dbReference type="SUPFAM" id="SSF56601">
    <property type="entry name" value="beta-lactamase/transpeptidase-like"/>
    <property type="match status" value="1"/>
</dbReference>
<reference evidence="8" key="1">
    <citation type="submission" date="2019-11" db="EMBL/GenBank/DDBJ databases">
        <authorList>
            <person name="Feng L."/>
        </authorList>
    </citation>
    <scope>NUCLEOTIDE SEQUENCE</scope>
    <source>
        <strain evidence="8">BhanseniiLFYP23</strain>
    </source>
</reference>
<dbReference type="EMBL" id="CACRSY010000014">
    <property type="protein sequence ID" value="VYT18323.1"/>
    <property type="molecule type" value="Genomic_DNA"/>
</dbReference>
<dbReference type="Pfam" id="PF05223">
    <property type="entry name" value="MecA_N"/>
    <property type="match status" value="1"/>
</dbReference>
<dbReference type="Gene3D" id="3.90.1310.10">
    <property type="entry name" value="Penicillin-binding protein 2a (Domain 2)"/>
    <property type="match status" value="1"/>
</dbReference>
<dbReference type="GO" id="GO:0008658">
    <property type="term" value="F:penicillin binding"/>
    <property type="evidence" value="ECO:0007669"/>
    <property type="project" value="InterPro"/>
</dbReference>
<comment type="similarity">
    <text evidence="2">Belongs to the transpeptidase family.</text>
</comment>
<name>A0A6N2UMR9_BLAHA</name>
<dbReference type="GO" id="GO:0046677">
    <property type="term" value="P:response to antibiotic"/>
    <property type="evidence" value="ECO:0007669"/>
    <property type="project" value="InterPro"/>
</dbReference>
<dbReference type="InterPro" id="IPR001460">
    <property type="entry name" value="PCN-bd_Tpept"/>
</dbReference>
<dbReference type="AlphaFoldDB" id="A0A6N2UMR9"/>
<dbReference type="Pfam" id="PF03717">
    <property type="entry name" value="PBP_dimer"/>
    <property type="match status" value="1"/>
</dbReference>
<dbReference type="InterPro" id="IPR032710">
    <property type="entry name" value="NTF2-like_dom_sf"/>
</dbReference>
<dbReference type="RefSeq" id="WP_156342508.1">
    <property type="nucleotide sequence ID" value="NZ_CACRSY010000014.1"/>
</dbReference>
<dbReference type="Gene3D" id="3.10.450.100">
    <property type="entry name" value="NTF2-like, domain 1"/>
    <property type="match status" value="1"/>
</dbReference>
<dbReference type="InterPro" id="IPR005311">
    <property type="entry name" value="PBP_dimer"/>
</dbReference>
<evidence type="ECO:0000256" key="2">
    <source>
        <dbReference type="ARBA" id="ARBA00007171"/>
    </source>
</evidence>
<dbReference type="PANTHER" id="PTHR30627:SF25">
    <property type="entry name" value="PENICILLIN-BINDING PROTEIN 3"/>
    <property type="match status" value="1"/>
</dbReference>
<dbReference type="InterPro" id="IPR050515">
    <property type="entry name" value="Beta-lactam/transpept"/>
</dbReference>
<evidence type="ECO:0000259" key="5">
    <source>
        <dbReference type="Pfam" id="PF00905"/>
    </source>
</evidence>
<dbReference type="SUPFAM" id="SSF56519">
    <property type="entry name" value="Penicillin binding protein dimerisation domain"/>
    <property type="match status" value="1"/>
</dbReference>
<evidence type="ECO:0000256" key="4">
    <source>
        <dbReference type="SAM" id="Phobius"/>
    </source>
</evidence>
<dbReference type="InterPro" id="IPR012338">
    <property type="entry name" value="Beta-lactam/transpept-like"/>
</dbReference>
<organism evidence="8">
    <name type="scientific">Blautia hansenii</name>
    <name type="common">Ruminococcus hansenii</name>
    <dbReference type="NCBI Taxonomy" id="1322"/>
    <lineage>
        <taxon>Bacteria</taxon>
        <taxon>Bacillati</taxon>
        <taxon>Bacillota</taxon>
        <taxon>Clostridia</taxon>
        <taxon>Lachnospirales</taxon>
        <taxon>Lachnospiraceae</taxon>
        <taxon>Blautia</taxon>
    </lineage>
</organism>
<accession>A0A6N2UMR9</accession>
<protein>
    <submittedName>
        <fullName evidence="8">Beta-lactam-inducible penicillin-binding protein</fullName>
    </submittedName>
</protein>
<dbReference type="Gene3D" id="3.30.1390.30">
    <property type="entry name" value="Penicillin-binding protein 2a, domain 3"/>
    <property type="match status" value="1"/>
</dbReference>
<keyword evidence="4" id="KW-1133">Transmembrane helix</keyword>
<dbReference type="Pfam" id="PF00905">
    <property type="entry name" value="Transpeptidase"/>
    <property type="match status" value="1"/>
</dbReference>
<dbReference type="InterPro" id="IPR036138">
    <property type="entry name" value="PBP_dimer_sf"/>
</dbReference>
<feature type="transmembrane region" description="Helical" evidence="4">
    <location>
        <begin position="12"/>
        <end position="32"/>
    </location>
</feature>
<evidence type="ECO:0000259" key="7">
    <source>
        <dbReference type="Pfam" id="PF05223"/>
    </source>
</evidence>
<keyword evidence="4" id="KW-0812">Transmembrane</keyword>
<evidence type="ECO:0000256" key="1">
    <source>
        <dbReference type="ARBA" id="ARBA00004370"/>
    </source>
</evidence>
<feature type="domain" description="Penicillin-binding protein transpeptidase" evidence="5">
    <location>
        <begin position="357"/>
        <end position="659"/>
    </location>
</feature>
<dbReference type="SUPFAM" id="SSF54427">
    <property type="entry name" value="NTF2-like"/>
    <property type="match status" value="1"/>
</dbReference>
<evidence type="ECO:0000259" key="6">
    <source>
        <dbReference type="Pfam" id="PF03717"/>
    </source>
</evidence>
<dbReference type="PANTHER" id="PTHR30627">
    <property type="entry name" value="PEPTIDOGLYCAN D,D-TRANSPEPTIDASE"/>
    <property type="match status" value="1"/>
</dbReference>